<dbReference type="InterPro" id="IPR036640">
    <property type="entry name" value="ABC1_TM_sf"/>
</dbReference>
<dbReference type="GO" id="GO:0005524">
    <property type="term" value="F:ATP binding"/>
    <property type="evidence" value="ECO:0007669"/>
    <property type="project" value="UniProtKB-KW"/>
</dbReference>
<dbReference type="PANTHER" id="PTHR24221:SF423">
    <property type="entry name" value="ABC TRANSPORTER"/>
    <property type="match status" value="1"/>
</dbReference>
<keyword evidence="8" id="KW-0547">Nucleotide-binding</keyword>
<feature type="domain" description="ABC transporter" evidence="6">
    <location>
        <begin position="350"/>
        <end position="533"/>
    </location>
</feature>
<dbReference type="Pfam" id="PF00005">
    <property type="entry name" value="ABC_tran"/>
    <property type="match status" value="1"/>
</dbReference>
<evidence type="ECO:0000256" key="4">
    <source>
        <dbReference type="ARBA" id="ARBA00023136"/>
    </source>
</evidence>
<dbReference type="GO" id="GO:0016887">
    <property type="term" value="F:ATP hydrolysis activity"/>
    <property type="evidence" value="ECO:0007669"/>
    <property type="project" value="InterPro"/>
</dbReference>
<dbReference type="PANTHER" id="PTHR24221">
    <property type="entry name" value="ATP-BINDING CASSETTE SUB-FAMILY B"/>
    <property type="match status" value="1"/>
</dbReference>
<feature type="transmembrane region" description="Helical" evidence="5">
    <location>
        <begin position="54"/>
        <end position="73"/>
    </location>
</feature>
<dbReference type="Pfam" id="PF00664">
    <property type="entry name" value="ABC_membrane"/>
    <property type="match status" value="1"/>
</dbReference>
<dbReference type="Gene3D" id="1.20.1560.10">
    <property type="entry name" value="ABC transporter type 1, transmembrane domain"/>
    <property type="match status" value="1"/>
</dbReference>
<feature type="domain" description="ABC transmembrane type-1" evidence="7">
    <location>
        <begin position="19"/>
        <end position="301"/>
    </location>
</feature>
<feature type="non-terminal residue" evidence="8">
    <location>
        <position position="533"/>
    </location>
</feature>
<keyword evidence="2 5" id="KW-0812">Transmembrane</keyword>
<gene>
    <name evidence="8" type="ORF">AVDCRST_MAG93-1249</name>
</gene>
<dbReference type="PROSITE" id="PS50893">
    <property type="entry name" value="ABC_TRANSPORTER_2"/>
    <property type="match status" value="1"/>
</dbReference>
<keyword evidence="3 5" id="KW-1133">Transmembrane helix</keyword>
<evidence type="ECO:0000313" key="8">
    <source>
        <dbReference type="EMBL" id="CAA9239282.1"/>
    </source>
</evidence>
<dbReference type="InterPro" id="IPR011527">
    <property type="entry name" value="ABC1_TM_dom"/>
</dbReference>
<dbReference type="InterPro" id="IPR039421">
    <property type="entry name" value="Type_1_exporter"/>
</dbReference>
<name>A0A6J4I0S8_9CHLR</name>
<dbReference type="InterPro" id="IPR003439">
    <property type="entry name" value="ABC_transporter-like_ATP-bd"/>
</dbReference>
<feature type="transmembrane region" description="Helical" evidence="5">
    <location>
        <begin position="275"/>
        <end position="299"/>
    </location>
</feature>
<proteinExistence type="predicted"/>
<dbReference type="EMBL" id="CADCTR010000422">
    <property type="protein sequence ID" value="CAA9239282.1"/>
    <property type="molecule type" value="Genomic_DNA"/>
</dbReference>
<dbReference type="SUPFAM" id="SSF90123">
    <property type="entry name" value="ABC transporter transmembrane region"/>
    <property type="match status" value="1"/>
</dbReference>
<evidence type="ECO:0000256" key="5">
    <source>
        <dbReference type="SAM" id="Phobius"/>
    </source>
</evidence>
<dbReference type="InterPro" id="IPR027417">
    <property type="entry name" value="P-loop_NTPase"/>
</dbReference>
<evidence type="ECO:0000259" key="7">
    <source>
        <dbReference type="PROSITE" id="PS50929"/>
    </source>
</evidence>
<evidence type="ECO:0000256" key="3">
    <source>
        <dbReference type="ARBA" id="ARBA00022989"/>
    </source>
</evidence>
<sequence>MKVWQYTIEIIRFRFRFWAINLAGIIALIMLDLVPGQLLRRFFDWLTGASPAALNLWTLVGLYAAVSLGRTLAINTLMRTNTPFSWDNFALLRKNLLRHILNAPGARALPSSTGEAISRFGDDIETNVGTIMWMNDMIAFSISTTVAVIIMLRINSFLTLAVLLPMVFVLTIANIAGTRIEQNRIKSREAAGKVSGFLGEVIGGVQAVQVNGAEGAVTNYFRTINEERRIVSVRDRLFEEILMSVFRHTSNLGVGVILILAAQSIRDGSFTVGDFVLFAAYLEPITAFTGLLGAFFARYKQMGVSYDRMATLLHGAPPSALVAHGPIYRKEDLPEILVKRKQPEDQLEVLEVENLSYRYPDSGRGISDVNLRLPRGSFTVVTGRIGSGKTTLLRAVLGLLPAESGHIRWNEQLVEDAGAFMTPPRSAYTPQVPRLCSESIKDNILLGLPEKDVDMQAALTAAVLEPDLETMPDGLDTLIGPRGVRLSGGQAQRVAAARMFIRDAELIVCDDLSSALDVETERTLWERVFAKQH</sequence>
<dbReference type="PROSITE" id="PS50929">
    <property type="entry name" value="ABC_TM1F"/>
    <property type="match status" value="1"/>
</dbReference>
<protein>
    <submittedName>
        <fullName evidence="8">Heterodimeric efflux ABC transporter, permease/ATP-binding subunit 2</fullName>
    </submittedName>
</protein>
<dbReference type="CDD" id="cd07346">
    <property type="entry name" value="ABC_6TM_exporters"/>
    <property type="match status" value="1"/>
</dbReference>
<dbReference type="SUPFAM" id="SSF52540">
    <property type="entry name" value="P-loop containing nucleoside triphosphate hydrolases"/>
    <property type="match status" value="1"/>
</dbReference>
<accession>A0A6J4I0S8</accession>
<keyword evidence="8" id="KW-0067">ATP-binding</keyword>
<evidence type="ECO:0000259" key="6">
    <source>
        <dbReference type="PROSITE" id="PS50893"/>
    </source>
</evidence>
<keyword evidence="4 5" id="KW-0472">Membrane</keyword>
<dbReference type="GO" id="GO:0140359">
    <property type="term" value="F:ABC-type transporter activity"/>
    <property type="evidence" value="ECO:0007669"/>
    <property type="project" value="InterPro"/>
</dbReference>
<evidence type="ECO:0000256" key="1">
    <source>
        <dbReference type="ARBA" id="ARBA00004651"/>
    </source>
</evidence>
<comment type="subcellular location">
    <subcellularLocation>
        <location evidence="1">Cell membrane</location>
        <topology evidence="1">Multi-pass membrane protein</topology>
    </subcellularLocation>
</comment>
<feature type="transmembrane region" description="Helical" evidence="5">
    <location>
        <begin position="15"/>
        <end position="34"/>
    </location>
</feature>
<dbReference type="AlphaFoldDB" id="A0A6J4I0S8"/>
<dbReference type="GO" id="GO:0005886">
    <property type="term" value="C:plasma membrane"/>
    <property type="evidence" value="ECO:0007669"/>
    <property type="project" value="UniProtKB-SubCell"/>
</dbReference>
<feature type="transmembrane region" description="Helical" evidence="5">
    <location>
        <begin position="137"/>
        <end position="154"/>
    </location>
</feature>
<reference evidence="8" key="1">
    <citation type="submission" date="2020-02" db="EMBL/GenBank/DDBJ databases">
        <authorList>
            <person name="Meier V. D."/>
        </authorList>
    </citation>
    <scope>NUCLEOTIDE SEQUENCE</scope>
    <source>
        <strain evidence="8">AVDCRST_MAG93</strain>
    </source>
</reference>
<feature type="transmembrane region" description="Helical" evidence="5">
    <location>
        <begin position="160"/>
        <end position="178"/>
    </location>
</feature>
<feature type="transmembrane region" description="Helical" evidence="5">
    <location>
        <begin position="245"/>
        <end position="263"/>
    </location>
</feature>
<organism evidence="8">
    <name type="scientific">uncultured Chloroflexia bacterium</name>
    <dbReference type="NCBI Taxonomy" id="1672391"/>
    <lineage>
        <taxon>Bacteria</taxon>
        <taxon>Bacillati</taxon>
        <taxon>Chloroflexota</taxon>
        <taxon>Chloroflexia</taxon>
        <taxon>environmental samples</taxon>
    </lineage>
</organism>
<evidence type="ECO:0000256" key="2">
    <source>
        <dbReference type="ARBA" id="ARBA00022692"/>
    </source>
</evidence>
<dbReference type="Gene3D" id="3.40.50.300">
    <property type="entry name" value="P-loop containing nucleotide triphosphate hydrolases"/>
    <property type="match status" value="1"/>
</dbReference>